<keyword evidence="1 6" id="KW-0597">Phosphoprotein</keyword>
<evidence type="ECO:0000313" key="10">
    <source>
        <dbReference type="EMBL" id="SHL62937.1"/>
    </source>
</evidence>
<dbReference type="GO" id="GO:0032993">
    <property type="term" value="C:protein-DNA complex"/>
    <property type="evidence" value="ECO:0007669"/>
    <property type="project" value="TreeGrafter"/>
</dbReference>
<dbReference type="Gene3D" id="3.40.50.2300">
    <property type="match status" value="1"/>
</dbReference>
<dbReference type="Gene3D" id="6.10.250.690">
    <property type="match status" value="1"/>
</dbReference>
<reference evidence="10 11" key="1">
    <citation type="submission" date="2016-11" db="EMBL/GenBank/DDBJ databases">
        <authorList>
            <person name="Jaros S."/>
            <person name="Januszkiewicz K."/>
            <person name="Wedrychowicz H."/>
        </authorList>
    </citation>
    <scope>NUCLEOTIDE SEQUENCE [LARGE SCALE GENOMIC DNA]</scope>
    <source>
        <strain evidence="10 11">DSM 27406</strain>
    </source>
</reference>
<dbReference type="PANTHER" id="PTHR48111">
    <property type="entry name" value="REGULATOR OF RPOS"/>
    <property type="match status" value="1"/>
</dbReference>
<evidence type="ECO:0000256" key="2">
    <source>
        <dbReference type="ARBA" id="ARBA00023012"/>
    </source>
</evidence>
<feature type="domain" description="OmpR/PhoB-type" evidence="9">
    <location>
        <begin position="133"/>
        <end position="232"/>
    </location>
</feature>
<dbReference type="PROSITE" id="PS51755">
    <property type="entry name" value="OMPR_PHOB"/>
    <property type="match status" value="1"/>
</dbReference>
<dbReference type="AlphaFoldDB" id="A0A1M7C705"/>
<dbReference type="GO" id="GO:0000156">
    <property type="term" value="F:phosphorelay response regulator activity"/>
    <property type="evidence" value="ECO:0007669"/>
    <property type="project" value="TreeGrafter"/>
</dbReference>
<keyword evidence="11" id="KW-1185">Reference proteome</keyword>
<dbReference type="InterPro" id="IPR001789">
    <property type="entry name" value="Sig_transdc_resp-reg_receiver"/>
</dbReference>
<dbReference type="PANTHER" id="PTHR48111:SF22">
    <property type="entry name" value="REGULATOR OF RPOS"/>
    <property type="match status" value="1"/>
</dbReference>
<keyword evidence="3" id="KW-0805">Transcription regulation</keyword>
<dbReference type="Pfam" id="PF00072">
    <property type="entry name" value="Response_reg"/>
    <property type="match status" value="1"/>
</dbReference>
<dbReference type="SMART" id="SM00448">
    <property type="entry name" value="REC"/>
    <property type="match status" value="1"/>
</dbReference>
<feature type="DNA-binding region" description="OmpR/PhoB-type" evidence="7">
    <location>
        <begin position="133"/>
        <end position="232"/>
    </location>
</feature>
<evidence type="ECO:0000256" key="1">
    <source>
        <dbReference type="ARBA" id="ARBA00022553"/>
    </source>
</evidence>
<organism evidence="10 11">
    <name type="scientific">Chitinophaga jiangningensis</name>
    <dbReference type="NCBI Taxonomy" id="1419482"/>
    <lineage>
        <taxon>Bacteria</taxon>
        <taxon>Pseudomonadati</taxon>
        <taxon>Bacteroidota</taxon>
        <taxon>Chitinophagia</taxon>
        <taxon>Chitinophagales</taxon>
        <taxon>Chitinophagaceae</taxon>
        <taxon>Chitinophaga</taxon>
    </lineage>
</organism>
<proteinExistence type="predicted"/>
<accession>A0A1M7C705</accession>
<dbReference type="SMART" id="SM00862">
    <property type="entry name" value="Trans_reg_C"/>
    <property type="match status" value="1"/>
</dbReference>
<dbReference type="GO" id="GO:0000976">
    <property type="term" value="F:transcription cis-regulatory region binding"/>
    <property type="evidence" value="ECO:0007669"/>
    <property type="project" value="TreeGrafter"/>
</dbReference>
<dbReference type="STRING" id="1419482.SAMN05444266_104216"/>
<dbReference type="InterPro" id="IPR001867">
    <property type="entry name" value="OmpR/PhoB-type_DNA-bd"/>
</dbReference>
<keyword evidence="2" id="KW-0902">Two-component regulatory system</keyword>
<dbReference type="GO" id="GO:0006355">
    <property type="term" value="P:regulation of DNA-templated transcription"/>
    <property type="evidence" value="ECO:0007669"/>
    <property type="project" value="InterPro"/>
</dbReference>
<evidence type="ECO:0000256" key="5">
    <source>
        <dbReference type="ARBA" id="ARBA00023163"/>
    </source>
</evidence>
<feature type="domain" description="Response regulatory" evidence="8">
    <location>
        <begin position="11"/>
        <end position="125"/>
    </location>
</feature>
<keyword evidence="4 7" id="KW-0238">DNA-binding</keyword>
<evidence type="ECO:0000256" key="6">
    <source>
        <dbReference type="PROSITE-ProRule" id="PRU00169"/>
    </source>
</evidence>
<dbReference type="SUPFAM" id="SSF52172">
    <property type="entry name" value="CheY-like"/>
    <property type="match status" value="1"/>
</dbReference>
<dbReference type="EMBL" id="FRBL01000004">
    <property type="protein sequence ID" value="SHL62937.1"/>
    <property type="molecule type" value="Genomic_DNA"/>
</dbReference>
<name>A0A1M7C705_9BACT</name>
<gene>
    <name evidence="10" type="ORF">SAMN05444266_104216</name>
</gene>
<evidence type="ECO:0000256" key="4">
    <source>
        <dbReference type="ARBA" id="ARBA00023125"/>
    </source>
</evidence>
<dbReference type="GO" id="GO:0005829">
    <property type="term" value="C:cytosol"/>
    <property type="evidence" value="ECO:0007669"/>
    <property type="project" value="TreeGrafter"/>
</dbReference>
<feature type="modified residue" description="4-aspartylphosphate" evidence="6">
    <location>
        <position position="60"/>
    </location>
</feature>
<keyword evidence="5" id="KW-0804">Transcription</keyword>
<evidence type="ECO:0000256" key="7">
    <source>
        <dbReference type="PROSITE-ProRule" id="PRU01091"/>
    </source>
</evidence>
<evidence type="ECO:0000259" key="8">
    <source>
        <dbReference type="PROSITE" id="PS50110"/>
    </source>
</evidence>
<dbReference type="Proteomes" id="UP000184420">
    <property type="component" value="Unassembled WGS sequence"/>
</dbReference>
<dbReference type="Pfam" id="PF00486">
    <property type="entry name" value="Trans_reg_C"/>
    <property type="match status" value="1"/>
</dbReference>
<dbReference type="InterPro" id="IPR039420">
    <property type="entry name" value="WalR-like"/>
</dbReference>
<dbReference type="CDD" id="cd00383">
    <property type="entry name" value="trans_reg_C"/>
    <property type="match status" value="1"/>
</dbReference>
<sequence>MNNYHYIYFMKILIIEDETALRNAIRQYLEQQGYICETAGDFQEGIRKVNEFEYDCIVADINLPKGSGLDIVKELKHLHSRAGIIIISAKDSLEDKLSGLALGADDYLTKPFHLSELNARIHALLRRKNFDGDTRIKFHEITITPGSQTVQIHQRPIQLTTKEYQLLLYLIANQNRLITKSALASHLWGDAYDQAGSYDFIYTHIKNLRKKMMEAGGNDYIKTVYGTGYRFG</sequence>
<protein>
    <submittedName>
        <fullName evidence="10">DNA-binding response regulator, OmpR family, contains REC and winged-helix (WHTH) domain</fullName>
    </submittedName>
</protein>
<evidence type="ECO:0000313" key="11">
    <source>
        <dbReference type="Proteomes" id="UP000184420"/>
    </source>
</evidence>
<dbReference type="InterPro" id="IPR011006">
    <property type="entry name" value="CheY-like_superfamily"/>
</dbReference>
<dbReference type="InterPro" id="IPR036388">
    <property type="entry name" value="WH-like_DNA-bd_sf"/>
</dbReference>
<evidence type="ECO:0000259" key="9">
    <source>
        <dbReference type="PROSITE" id="PS51755"/>
    </source>
</evidence>
<dbReference type="Gene3D" id="1.10.10.10">
    <property type="entry name" value="Winged helix-like DNA-binding domain superfamily/Winged helix DNA-binding domain"/>
    <property type="match status" value="1"/>
</dbReference>
<dbReference type="PROSITE" id="PS50110">
    <property type="entry name" value="RESPONSE_REGULATORY"/>
    <property type="match status" value="1"/>
</dbReference>
<evidence type="ECO:0000256" key="3">
    <source>
        <dbReference type="ARBA" id="ARBA00023015"/>
    </source>
</evidence>